<evidence type="ECO:0000256" key="2">
    <source>
        <dbReference type="ARBA" id="ARBA00022555"/>
    </source>
</evidence>
<comment type="catalytic activity">
    <reaction evidence="9 11">
        <text>S-sulfanyl-L-cysteinyl-[protein] + uridine(34) in tRNA + AH2 + ATP = 2-thiouridine(34) in tRNA + L-cysteinyl-[protein] + A + AMP + diphosphate + H(+)</text>
        <dbReference type="Rhea" id="RHEA:47032"/>
        <dbReference type="Rhea" id="RHEA-COMP:10131"/>
        <dbReference type="Rhea" id="RHEA-COMP:11726"/>
        <dbReference type="Rhea" id="RHEA-COMP:11727"/>
        <dbReference type="Rhea" id="RHEA-COMP:11728"/>
        <dbReference type="ChEBI" id="CHEBI:13193"/>
        <dbReference type="ChEBI" id="CHEBI:15378"/>
        <dbReference type="ChEBI" id="CHEBI:17499"/>
        <dbReference type="ChEBI" id="CHEBI:29950"/>
        <dbReference type="ChEBI" id="CHEBI:30616"/>
        <dbReference type="ChEBI" id="CHEBI:33019"/>
        <dbReference type="ChEBI" id="CHEBI:61963"/>
        <dbReference type="ChEBI" id="CHEBI:65315"/>
        <dbReference type="ChEBI" id="CHEBI:87170"/>
        <dbReference type="ChEBI" id="CHEBI:456215"/>
        <dbReference type="EC" id="2.8.1.13"/>
    </reaction>
</comment>
<dbReference type="GO" id="GO:0103016">
    <property type="term" value="F:tRNA-uridine 2-sulfurtransferase activity"/>
    <property type="evidence" value="ECO:0007669"/>
    <property type="project" value="UniProtKB-EC"/>
</dbReference>
<keyword evidence="3 11" id="KW-0808">Transferase</keyword>
<dbReference type="Proteomes" id="UP000198577">
    <property type="component" value="Unassembled WGS sequence"/>
</dbReference>
<dbReference type="GO" id="GO:0032259">
    <property type="term" value="P:methylation"/>
    <property type="evidence" value="ECO:0007669"/>
    <property type="project" value="UniProtKB-KW"/>
</dbReference>
<evidence type="ECO:0000256" key="7">
    <source>
        <dbReference type="ARBA" id="ARBA00022884"/>
    </source>
</evidence>
<dbReference type="NCBIfam" id="NF001138">
    <property type="entry name" value="PRK00143.1"/>
    <property type="match status" value="1"/>
</dbReference>
<dbReference type="PANTHER" id="PTHR11933:SF5">
    <property type="entry name" value="MITOCHONDRIAL TRNA-SPECIFIC 2-THIOURIDYLASE 1"/>
    <property type="match status" value="1"/>
</dbReference>
<dbReference type="InterPro" id="IPR046885">
    <property type="entry name" value="MnmA-like_C"/>
</dbReference>
<comment type="similarity">
    <text evidence="11">Belongs to the MnmA/TRMU family.</text>
</comment>
<accession>A0A1I5VL66</accession>
<dbReference type="GO" id="GO:0005737">
    <property type="term" value="C:cytoplasm"/>
    <property type="evidence" value="ECO:0007669"/>
    <property type="project" value="UniProtKB-SubCell"/>
</dbReference>
<dbReference type="GO" id="GO:0005524">
    <property type="term" value="F:ATP binding"/>
    <property type="evidence" value="ECO:0007669"/>
    <property type="project" value="UniProtKB-KW"/>
</dbReference>
<proteinExistence type="inferred from homology"/>
<keyword evidence="2 11" id="KW-0820">tRNA-binding</keyword>
<dbReference type="AlphaFoldDB" id="A0A1I5VL66"/>
<evidence type="ECO:0000259" key="12">
    <source>
        <dbReference type="PROSITE" id="PS50206"/>
    </source>
</evidence>
<dbReference type="Pfam" id="PF20258">
    <property type="entry name" value="tRNA_Me_trans_C"/>
    <property type="match status" value="1"/>
</dbReference>
<keyword evidence="6 11" id="KW-0067">ATP-binding</keyword>
<feature type="site" description="Interaction with tRNA" evidence="11">
    <location>
        <position position="342"/>
    </location>
</feature>
<dbReference type="EMBL" id="FOXR01000011">
    <property type="protein sequence ID" value="SFQ08161.1"/>
    <property type="molecule type" value="Genomic_DNA"/>
</dbReference>
<dbReference type="STRING" id="937334.SAMN05444406_11174"/>
<feature type="region of interest" description="Interaction with tRNA" evidence="11">
    <location>
        <begin position="153"/>
        <end position="155"/>
    </location>
</feature>
<feature type="binding site" evidence="11">
    <location>
        <begin position="9"/>
        <end position="16"/>
    </location>
    <ligand>
        <name>ATP</name>
        <dbReference type="ChEBI" id="CHEBI:30616"/>
    </ligand>
</feature>
<keyword evidence="7 11" id="KW-0694">RNA-binding</keyword>
<dbReference type="FunFam" id="2.30.30.280:FF:000001">
    <property type="entry name" value="tRNA-specific 2-thiouridylase MnmA"/>
    <property type="match status" value="1"/>
</dbReference>
<evidence type="ECO:0000256" key="5">
    <source>
        <dbReference type="ARBA" id="ARBA00022741"/>
    </source>
</evidence>
<dbReference type="InterPro" id="IPR023382">
    <property type="entry name" value="MnmA-like_central_sf"/>
</dbReference>
<dbReference type="GO" id="GO:0002143">
    <property type="term" value="P:tRNA wobble position uridine thiolation"/>
    <property type="evidence" value="ECO:0007669"/>
    <property type="project" value="TreeGrafter"/>
</dbReference>
<dbReference type="GO" id="GO:0008168">
    <property type="term" value="F:methyltransferase activity"/>
    <property type="evidence" value="ECO:0007669"/>
    <property type="project" value="UniProtKB-KW"/>
</dbReference>
<keyword evidence="14" id="KW-1185">Reference proteome</keyword>
<keyword evidence="1 11" id="KW-0963">Cytoplasm</keyword>
<feature type="binding site" evidence="11">
    <location>
        <position position="35"/>
    </location>
    <ligand>
        <name>ATP</name>
        <dbReference type="ChEBI" id="CHEBI:30616"/>
    </ligand>
</feature>
<keyword evidence="4 11" id="KW-0819">tRNA processing</keyword>
<feature type="region of interest" description="Interaction with tRNA" evidence="11">
    <location>
        <begin position="309"/>
        <end position="310"/>
    </location>
</feature>
<feature type="active site" description="Cysteine persulfide intermediate" evidence="11">
    <location>
        <position position="203"/>
    </location>
</feature>
<evidence type="ECO:0000313" key="13">
    <source>
        <dbReference type="EMBL" id="SFQ08161.1"/>
    </source>
</evidence>
<feature type="domain" description="Rhodanese" evidence="12">
    <location>
        <begin position="6"/>
        <end position="47"/>
    </location>
</feature>
<evidence type="ECO:0000256" key="9">
    <source>
        <dbReference type="ARBA" id="ARBA00051542"/>
    </source>
</evidence>
<keyword evidence="5 11" id="KW-0547">Nucleotide-binding</keyword>
<dbReference type="PANTHER" id="PTHR11933">
    <property type="entry name" value="TRNA 5-METHYLAMINOMETHYL-2-THIOURIDYLATE -METHYLTRANSFERASE"/>
    <property type="match status" value="1"/>
</dbReference>
<dbReference type="Gene3D" id="3.40.50.620">
    <property type="entry name" value="HUPs"/>
    <property type="match status" value="1"/>
</dbReference>
<name>A0A1I5VL66_9FIRM</name>
<dbReference type="GO" id="GO:0000049">
    <property type="term" value="F:tRNA binding"/>
    <property type="evidence" value="ECO:0007669"/>
    <property type="project" value="UniProtKB-KW"/>
</dbReference>
<dbReference type="FunFam" id="3.40.50.620:FF:000115">
    <property type="entry name" value="tRNA-specific 2-thiouridylase MnmA"/>
    <property type="match status" value="1"/>
</dbReference>
<feature type="site" description="Interaction with tRNA" evidence="11">
    <location>
        <position position="130"/>
    </location>
</feature>
<dbReference type="RefSeq" id="WP_092282298.1">
    <property type="nucleotide sequence ID" value="NZ_FOXR01000011.1"/>
</dbReference>
<dbReference type="NCBIfam" id="TIGR00420">
    <property type="entry name" value="trmU"/>
    <property type="match status" value="1"/>
</dbReference>
<dbReference type="InterPro" id="IPR046884">
    <property type="entry name" value="MnmA-like_central"/>
</dbReference>
<keyword evidence="8" id="KW-1015">Disulfide bond</keyword>
<evidence type="ECO:0000256" key="10">
    <source>
        <dbReference type="ARBA" id="ARBA00056575"/>
    </source>
</evidence>
<dbReference type="InterPro" id="IPR001763">
    <property type="entry name" value="Rhodanese-like_dom"/>
</dbReference>
<dbReference type="OrthoDB" id="9800696at2"/>
<dbReference type="Gene3D" id="2.30.30.280">
    <property type="entry name" value="Adenine nucleotide alpha hydrolases-like domains"/>
    <property type="match status" value="1"/>
</dbReference>
<evidence type="ECO:0000256" key="1">
    <source>
        <dbReference type="ARBA" id="ARBA00022490"/>
    </source>
</evidence>
<evidence type="ECO:0000256" key="6">
    <source>
        <dbReference type="ARBA" id="ARBA00022840"/>
    </source>
</evidence>
<gene>
    <name evidence="11" type="primary">mnmA</name>
    <name evidence="13" type="ORF">SAMN05444406_11174</name>
</gene>
<evidence type="ECO:0000256" key="4">
    <source>
        <dbReference type="ARBA" id="ARBA00022694"/>
    </source>
</evidence>
<dbReference type="InterPro" id="IPR004506">
    <property type="entry name" value="MnmA-like"/>
</dbReference>
<feature type="active site" description="Nucleophile" evidence="11">
    <location>
        <position position="105"/>
    </location>
</feature>
<evidence type="ECO:0000256" key="11">
    <source>
        <dbReference type="HAMAP-Rule" id="MF_00144"/>
    </source>
</evidence>
<dbReference type="CDD" id="cd01998">
    <property type="entry name" value="MnmA_TRMU-like"/>
    <property type="match status" value="1"/>
</dbReference>
<dbReference type="PROSITE" id="PS50206">
    <property type="entry name" value="RHODANESE_3"/>
    <property type="match status" value="1"/>
</dbReference>
<dbReference type="EC" id="2.8.1.13" evidence="11"/>
<feature type="binding site" evidence="11">
    <location>
        <position position="129"/>
    </location>
    <ligand>
        <name>ATP</name>
        <dbReference type="ChEBI" id="CHEBI:30616"/>
    </ligand>
</feature>
<dbReference type="Pfam" id="PF20259">
    <property type="entry name" value="tRNA_Me_trans_M"/>
    <property type="match status" value="1"/>
</dbReference>
<comment type="caution">
    <text evidence="11">Lacks conserved residue(s) required for the propagation of feature annotation.</text>
</comment>
<dbReference type="Pfam" id="PF03054">
    <property type="entry name" value="tRNA_Me_trans"/>
    <property type="match status" value="1"/>
</dbReference>
<evidence type="ECO:0000313" key="14">
    <source>
        <dbReference type="Proteomes" id="UP000198577"/>
    </source>
</evidence>
<comment type="function">
    <text evidence="10 11">Catalyzes the 2-thiolation of uridine at the wobble position (U34) of tRNA, leading to the formation of s(2)U34.</text>
</comment>
<dbReference type="HAMAP" id="MF_00144">
    <property type="entry name" value="tRNA_thiouridyl_MnmA"/>
    <property type="match status" value="1"/>
</dbReference>
<dbReference type="Gene3D" id="2.40.30.10">
    <property type="entry name" value="Translation factors"/>
    <property type="match status" value="1"/>
</dbReference>
<sequence>MNKNRVVVGMSGGVDSSVAAYLLKQQGYEVIGVTMQIWPSDDPEMVEREGGCCSLSAVEDARRVANQLGIPFYVMNFQQVFDQEVICYFVDEYLKGRTPNPCIMCNRRIKFEELLRRAMALDAYYVATGHYARIEYDEERGRYLLKKSVTQAKDQTYALYTMTQYQLEHTLMPVGNYTKEQVRQIARELGLRTANKPDSQEICFVKDNDYARFVRERASKPIPPGYFVDTQGNILGRHKGIIHYTIGQRRGLGIALGEPMYVVAIHPETNTVVLGRHHEVFSKAMLVEDVNLISVPGIDEPIRANVKIRYTAKEAPATLYPQEDGKLKVVFDEPQRAITPGQAAVFYQDDIVVGGGTIAQALK</sequence>
<evidence type="ECO:0000256" key="8">
    <source>
        <dbReference type="ARBA" id="ARBA00023157"/>
    </source>
</evidence>
<evidence type="ECO:0000256" key="3">
    <source>
        <dbReference type="ARBA" id="ARBA00022679"/>
    </source>
</evidence>
<dbReference type="FunFam" id="2.40.30.10:FF:000023">
    <property type="entry name" value="tRNA-specific 2-thiouridylase MnmA"/>
    <property type="match status" value="1"/>
</dbReference>
<dbReference type="InterPro" id="IPR014729">
    <property type="entry name" value="Rossmann-like_a/b/a_fold"/>
</dbReference>
<keyword evidence="13" id="KW-0489">Methyltransferase</keyword>
<organism evidence="13 14">
    <name type="scientific">Caldicoprobacter faecalis</name>
    <dbReference type="NCBI Taxonomy" id="937334"/>
    <lineage>
        <taxon>Bacteria</taxon>
        <taxon>Bacillati</taxon>
        <taxon>Bacillota</taxon>
        <taxon>Clostridia</taxon>
        <taxon>Caldicoprobacterales</taxon>
        <taxon>Caldicoprobacteraceae</taxon>
        <taxon>Caldicoprobacter</taxon>
    </lineage>
</organism>
<reference evidence="13 14" key="1">
    <citation type="submission" date="2016-10" db="EMBL/GenBank/DDBJ databases">
        <authorList>
            <person name="de Groot N.N."/>
        </authorList>
    </citation>
    <scope>NUCLEOTIDE SEQUENCE [LARGE SCALE GENOMIC DNA]</scope>
    <source>
        <strain evidence="13 14">DSM 20678</strain>
    </source>
</reference>
<protein>
    <recommendedName>
        <fullName evidence="11">tRNA-specific 2-thiouridylase MnmA</fullName>
        <ecNumber evidence="11">2.8.1.13</ecNumber>
    </recommendedName>
</protein>
<comment type="subcellular location">
    <subcellularLocation>
        <location evidence="11">Cytoplasm</location>
    </subcellularLocation>
</comment>
<dbReference type="SUPFAM" id="SSF52402">
    <property type="entry name" value="Adenine nucleotide alpha hydrolases-like"/>
    <property type="match status" value="1"/>
</dbReference>